<evidence type="ECO:0000256" key="1">
    <source>
        <dbReference type="ARBA" id="ARBA00022617"/>
    </source>
</evidence>
<keyword evidence="5" id="KW-0732">Signal</keyword>
<dbReference type="InterPro" id="IPR009056">
    <property type="entry name" value="Cyt_c-like_dom"/>
</dbReference>
<dbReference type="Gene3D" id="1.10.760.10">
    <property type="entry name" value="Cytochrome c-like domain"/>
    <property type="match status" value="1"/>
</dbReference>
<evidence type="ECO:0000313" key="8">
    <source>
        <dbReference type="Proteomes" id="UP000199340"/>
    </source>
</evidence>
<dbReference type="RefSeq" id="WP_090030572.1">
    <property type="nucleotide sequence ID" value="NZ_FNEB01000016.1"/>
</dbReference>
<dbReference type="Pfam" id="PF00034">
    <property type="entry name" value="Cytochrom_C"/>
    <property type="match status" value="1"/>
</dbReference>
<keyword evidence="2 4" id="KW-0479">Metal-binding</keyword>
<feature type="chain" id="PRO_5011540707" evidence="5">
    <location>
        <begin position="22"/>
        <end position="138"/>
    </location>
</feature>
<dbReference type="SUPFAM" id="SSF46626">
    <property type="entry name" value="Cytochrome c"/>
    <property type="match status" value="1"/>
</dbReference>
<keyword evidence="3 4" id="KW-0408">Iron</keyword>
<evidence type="ECO:0000256" key="3">
    <source>
        <dbReference type="ARBA" id="ARBA00023004"/>
    </source>
</evidence>
<dbReference type="GO" id="GO:0046872">
    <property type="term" value="F:metal ion binding"/>
    <property type="evidence" value="ECO:0007669"/>
    <property type="project" value="UniProtKB-KW"/>
</dbReference>
<name>A0A1G8T4P4_9RHOB</name>
<dbReference type="GO" id="GO:0020037">
    <property type="term" value="F:heme binding"/>
    <property type="evidence" value="ECO:0007669"/>
    <property type="project" value="InterPro"/>
</dbReference>
<dbReference type="EMBL" id="FNEB01000016">
    <property type="protein sequence ID" value="SDJ36453.1"/>
    <property type="molecule type" value="Genomic_DNA"/>
</dbReference>
<keyword evidence="1 4" id="KW-0349">Heme</keyword>
<dbReference type="OrthoDB" id="335174at2"/>
<organism evidence="7 8">
    <name type="scientific">Lutimaribacter saemankumensis</name>
    <dbReference type="NCBI Taxonomy" id="490829"/>
    <lineage>
        <taxon>Bacteria</taxon>
        <taxon>Pseudomonadati</taxon>
        <taxon>Pseudomonadota</taxon>
        <taxon>Alphaproteobacteria</taxon>
        <taxon>Rhodobacterales</taxon>
        <taxon>Roseobacteraceae</taxon>
        <taxon>Lutimaribacter</taxon>
    </lineage>
</organism>
<dbReference type="Proteomes" id="UP000199340">
    <property type="component" value="Unassembled WGS sequence"/>
</dbReference>
<evidence type="ECO:0000256" key="4">
    <source>
        <dbReference type="PROSITE-ProRule" id="PRU00433"/>
    </source>
</evidence>
<dbReference type="GO" id="GO:0009055">
    <property type="term" value="F:electron transfer activity"/>
    <property type="evidence" value="ECO:0007669"/>
    <property type="project" value="InterPro"/>
</dbReference>
<keyword evidence="8" id="KW-1185">Reference proteome</keyword>
<feature type="signal peptide" evidence="5">
    <location>
        <begin position="1"/>
        <end position="21"/>
    </location>
</feature>
<evidence type="ECO:0000256" key="2">
    <source>
        <dbReference type="ARBA" id="ARBA00022723"/>
    </source>
</evidence>
<evidence type="ECO:0000256" key="5">
    <source>
        <dbReference type="SAM" id="SignalP"/>
    </source>
</evidence>
<dbReference type="STRING" id="490829.SAMN05421850_11620"/>
<dbReference type="PROSITE" id="PS51007">
    <property type="entry name" value="CYTC"/>
    <property type="match status" value="1"/>
</dbReference>
<sequence length="138" mass="14523">MGRFRTFSLVVALACGSAAHAADSALILGKASYNANCAICHGEDGTGNGTTAELFKVPPSDLTTLSERNGGAFPFSEVYKSIASGLGVKAHGDSEMPIWGGYFVADTLADRNMSEADAEQIVQGRILSLVYFLESIQK</sequence>
<dbReference type="AlphaFoldDB" id="A0A1G8T4P4"/>
<proteinExistence type="predicted"/>
<reference evidence="7 8" key="1">
    <citation type="submission" date="2016-10" db="EMBL/GenBank/DDBJ databases">
        <authorList>
            <person name="de Groot N.N."/>
        </authorList>
    </citation>
    <scope>NUCLEOTIDE SEQUENCE [LARGE SCALE GENOMIC DNA]</scope>
    <source>
        <strain evidence="7 8">DSM 28010</strain>
    </source>
</reference>
<evidence type="ECO:0000259" key="6">
    <source>
        <dbReference type="PROSITE" id="PS51007"/>
    </source>
</evidence>
<evidence type="ECO:0000313" key="7">
    <source>
        <dbReference type="EMBL" id="SDJ36453.1"/>
    </source>
</evidence>
<feature type="domain" description="Cytochrome c" evidence="6">
    <location>
        <begin position="24"/>
        <end position="119"/>
    </location>
</feature>
<protein>
    <submittedName>
        <fullName evidence="7">Cytochrome C oxidase, cbb3-type, subunit III</fullName>
    </submittedName>
</protein>
<dbReference type="InterPro" id="IPR036909">
    <property type="entry name" value="Cyt_c-like_dom_sf"/>
</dbReference>
<accession>A0A1G8T4P4</accession>
<gene>
    <name evidence="7" type="ORF">SAMN05421850_11620</name>
</gene>